<accession>X0WCK8</accession>
<gene>
    <name evidence="2" type="ORF">S01H1_73127</name>
</gene>
<evidence type="ECO:0000256" key="1">
    <source>
        <dbReference type="SAM" id="Phobius"/>
    </source>
</evidence>
<keyword evidence="1" id="KW-1133">Transmembrane helix</keyword>
<dbReference type="EMBL" id="BARS01048847">
    <property type="protein sequence ID" value="GAG28370.1"/>
    <property type="molecule type" value="Genomic_DNA"/>
</dbReference>
<dbReference type="AlphaFoldDB" id="X0WCK8"/>
<protein>
    <submittedName>
        <fullName evidence="2">Uncharacterized protein</fullName>
    </submittedName>
</protein>
<comment type="caution">
    <text evidence="2">The sequence shown here is derived from an EMBL/GenBank/DDBJ whole genome shotgun (WGS) entry which is preliminary data.</text>
</comment>
<feature type="non-terminal residue" evidence="2">
    <location>
        <position position="44"/>
    </location>
</feature>
<proteinExistence type="predicted"/>
<sequence length="44" mass="4978">MEPISELTALFIFCLGSITLAEYFYYVIQDKINKKHGHNSAGLT</sequence>
<reference evidence="2" key="1">
    <citation type="journal article" date="2014" name="Front. Microbiol.">
        <title>High frequency of phylogenetically diverse reductive dehalogenase-homologous genes in deep subseafloor sedimentary metagenomes.</title>
        <authorList>
            <person name="Kawai M."/>
            <person name="Futagami T."/>
            <person name="Toyoda A."/>
            <person name="Takaki Y."/>
            <person name="Nishi S."/>
            <person name="Hori S."/>
            <person name="Arai W."/>
            <person name="Tsubouchi T."/>
            <person name="Morono Y."/>
            <person name="Uchiyama I."/>
            <person name="Ito T."/>
            <person name="Fujiyama A."/>
            <person name="Inagaki F."/>
            <person name="Takami H."/>
        </authorList>
    </citation>
    <scope>NUCLEOTIDE SEQUENCE</scope>
    <source>
        <strain evidence="2">Expedition CK06-06</strain>
    </source>
</reference>
<feature type="transmembrane region" description="Helical" evidence="1">
    <location>
        <begin position="6"/>
        <end position="28"/>
    </location>
</feature>
<name>X0WCK8_9ZZZZ</name>
<keyword evidence="1" id="KW-0812">Transmembrane</keyword>
<evidence type="ECO:0000313" key="2">
    <source>
        <dbReference type="EMBL" id="GAG28370.1"/>
    </source>
</evidence>
<keyword evidence="1" id="KW-0472">Membrane</keyword>
<organism evidence="2">
    <name type="scientific">marine sediment metagenome</name>
    <dbReference type="NCBI Taxonomy" id="412755"/>
    <lineage>
        <taxon>unclassified sequences</taxon>
        <taxon>metagenomes</taxon>
        <taxon>ecological metagenomes</taxon>
    </lineage>
</organism>